<accession>A0A1X2G9Q0</accession>
<keyword evidence="1" id="KW-0539">Nucleus</keyword>
<name>A0A1X2G9Q0_9FUNG</name>
<keyword evidence="5" id="KW-1185">Reference proteome</keyword>
<dbReference type="GO" id="GO:0006351">
    <property type="term" value="P:DNA-templated transcription"/>
    <property type="evidence" value="ECO:0007669"/>
    <property type="project" value="InterPro"/>
</dbReference>
<comment type="caution">
    <text evidence="4">The sequence shown here is derived from an EMBL/GenBank/DDBJ whole genome shotgun (WGS) entry which is preliminary data.</text>
</comment>
<dbReference type="Proteomes" id="UP000242146">
    <property type="component" value="Unassembled WGS sequence"/>
</dbReference>
<dbReference type="Pfam" id="PF04082">
    <property type="entry name" value="Fungal_trans"/>
    <property type="match status" value="1"/>
</dbReference>
<reference evidence="4 5" key="1">
    <citation type="submission" date="2016-07" db="EMBL/GenBank/DDBJ databases">
        <title>Pervasive Adenine N6-methylation of Active Genes in Fungi.</title>
        <authorList>
            <consortium name="DOE Joint Genome Institute"/>
            <person name="Mondo S.J."/>
            <person name="Dannebaum R.O."/>
            <person name="Kuo R.C."/>
            <person name="Labutti K."/>
            <person name="Haridas S."/>
            <person name="Kuo A."/>
            <person name="Salamov A."/>
            <person name="Ahrendt S.R."/>
            <person name="Lipzen A."/>
            <person name="Sullivan W."/>
            <person name="Andreopoulos W.B."/>
            <person name="Clum A."/>
            <person name="Lindquist E."/>
            <person name="Daum C."/>
            <person name="Ramamoorthy G.K."/>
            <person name="Gryganskyi A."/>
            <person name="Culley D."/>
            <person name="Magnuson J.K."/>
            <person name="James T.Y."/>
            <person name="O'Malley M.A."/>
            <person name="Stajich J.E."/>
            <person name="Spatafora J.W."/>
            <person name="Visel A."/>
            <person name="Grigoriev I.V."/>
        </authorList>
    </citation>
    <scope>NUCLEOTIDE SEQUENCE [LARGE SCALE GENOMIC DNA]</scope>
    <source>
        <strain evidence="4 5">NRRL 3301</strain>
    </source>
</reference>
<dbReference type="InterPro" id="IPR050987">
    <property type="entry name" value="AtrR-like"/>
</dbReference>
<evidence type="ECO:0000256" key="1">
    <source>
        <dbReference type="ARBA" id="ARBA00023242"/>
    </source>
</evidence>
<evidence type="ECO:0000256" key="2">
    <source>
        <dbReference type="SAM" id="MobiDB-lite"/>
    </source>
</evidence>
<dbReference type="STRING" id="101127.A0A1X2G9Q0"/>
<dbReference type="GO" id="GO:0008270">
    <property type="term" value="F:zinc ion binding"/>
    <property type="evidence" value="ECO:0007669"/>
    <property type="project" value="InterPro"/>
</dbReference>
<dbReference type="GO" id="GO:0003677">
    <property type="term" value="F:DNA binding"/>
    <property type="evidence" value="ECO:0007669"/>
    <property type="project" value="InterPro"/>
</dbReference>
<feature type="region of interest" description="Disordered" evidence="2">
    <location>
        <begin position="157"/>
        <end position="177"/>
    </location>
</feature>
<feature type="compositionally biased region" description="Basic and acidic residues" evidence="2">
    <location>
        <begin position="19"/>
        <end position="35"/>
    </location>
</feature>
<dbReference type="AlphaFoldDB" id="A0A1X2G9Q0"/>
<dbReference type="CDD" id="cd12148">
    <property type="entry name" value="fungal_TF_MHR"/>
    <property type="match status" value="1"/>
</dbReference>
<dbReference type="GO" id="GO:0003700">
    <property type="term" value="F:DNA-binding transcription factor activity"/>
    <property type="evidence" value="ECO:0007669"/>
    <property type="project" value="InterPro"/>
</dbReference>
<dbReference type="EMBL" id="MCGT01000029">
    <property type="protein sequence ID" value="ORX48557.1"/>
    <property type="molecule type" value="Genomic_DNA"/>
</dbReference>
<feature type="compositionally biased region" description="Low complexity" evidence="2">
    <location>
        <begin position="77"/>
        <end position="89"/>
    </location>
</feature>
<gene>
    <name evidence="4" type="ORF">DM01DRAFT_1338612</name>
</gene>
<dbReference type="PANTHER" id="PTHR46910">
    <property type="entry name" value="TRANSCRIPTION FACTOR PDR1"/>
    <property type="match status" value="1"/>
</dbReference>
<dbReference type="PANTHER" id="PTHR46910:SF1">
    <property type="entry name" value="MISCELLANEOUS ZN(II)2CYS6 TRANSCRIPTION FACTOR (EUROFUNG)-RELATED"/>
    <property type="match status" value="1"/>
</dbReference>
<feature type="compositionally biased region" description="Polar residues" evidence="2">
    <location>
        <begin position="157"/>
        <end position="171"/>
    </location>
</feature>
<evidence type="ECO:0000313" key="5">
    <source>
        <dbReference type="Proteomes" id="UP000242146"/>
    </source>
</evidence>
<feature type="region of interest" description="Disordered" evidence="2">
    <location>
        <begin position="69"/>
        <end position="100"/>
    </location>
</feature>
<feature type="domain" description="Xylanolytic transcriptional activator regulatory" evidence="3">
    <location>
        <begin position="342"/>
        <end position="415"/>
    </location>
</feature>
<feature type="region of interest" description="Disordered" evidence="2">
    <location>
        <begin position="1"/>
        <end position="35"/>
    </location>
</feature>
<dbReference type="InterPro" id="IPR007219">
    <property type="entry name" value="XnlR_reg_dom"/>
</dbReference>
<evidence type="ECO:0000259" key="3">
    <source>
        <dbReference type="SMART" id="SM00906"/>
    </source>
</evidence>
<sequence>MGAPEHSFKTNSYKAKKQKLAEERAEAKAKKHQQDDLDSLQITFYEIDAWIDKTTPVLNRMTRELDRVSGRFEQQKQKQQQWQQPPEQQRIAMPPPPAPSNCMDLSKASYAFSEEDKDSIKWVLSFQPGSSLRLETNITSVEQLVDAVREIHRLTETTAGPSPSGPANHSSQQQQQLQQFVNNKHHLTIPWIGSALHDSTEYWVTALRRRPRSVLEDYTDFDQSNINKLVENVSPHLLNYACQVYWDCLHPKFSGDWASFWERSGDRRRNQLCIDSGLAMVFIHLIRHNKESCPNANDIGYSYYERTRDALMDFFDSPDCSTLEAMMNLAMFCILCKRHPQARIHIGLAYRMILDMGIHRQSTWPKDDQHLRKNYLKLFMVLYYNDINVSMYSGEPTQVNDHDIDVDFYDLIRVNDQISPSPDPKTLAKETFFAHLLSLLRIGKRTLLLIQDYQRYIASSPEALHASQNTKQPDVPVVFSQQIQQLEIDLARWFDRLTPEYRQATPPLDPTATKPNHHHHAHDDFGNFGTGMNLEPEPEYRPLTEAYLQQHGSVLLMLQYQTQWLLLHKSFANIEPSNLTATTAKSSTANAPPFVYGPDRSREICTDAANRIVAMGQVIVNQFGWCACQQFMSCIYQASTVYCRNALSNNPEIRQHAVTMIKHIMRIMGSNRINYSGLPDDLTECLHDFLLKHGLVSPSATSTPQQQLYDPQDLLAPGSTLDDTGSFTSSASPPGTPMSLDLNFNDTLYNSPRRHLDCLYQLSIQRPALTSSIYQSDALLSIKIQDPMVDTNSLAMNMQMGERKNWRNVFSSSNITEAHQRIC</sequence>
<organism evidence="4 5">
    <name type="scientific">Hesseltinella vesiculosa</name>
    <dbReference type="NCBI Taxonomy" id="101127"/>
    <lineage>
        <taxon>Eukaryota</taxon>
        <taxon>Fungi</taxon>
        <taxon>Fungi incertae sedis</taxon>
        <taxon>Mucoromycota</taxon>
        <taxon>Mucoromycotina</taxon>
        <taxon>Mucoromycetes</taxon>
        <taxon>Mucorales</taxon>
        <taxon>Cunninghamellaceae</taxon>
        <taxon>Hesseltinella</taxon>
    </lineage>
</organism>
<dbReference type="SMART" id="SM00906">
    <property type="entry name" value="Fungal_trans"/>
    <property type="match status" value="1"/>
</dbReference>
<dbReference type="OrthoDB" id="9970124at2759"/>
<proteinExistence type="predicted"/>
<evidence type="ECO:0000313" key="4">
    <source>
        <dbReference type="EMBL" id="ORX48557.1"/>
    </source>
</evidence>
<protein>
    <recommendedName>
        <fullName evidence="3">Xylanolytic transcriptional activator regulatory domain-containing protein</fullName>
    </recommendedName>
</protein>